<dbReference type="InterPro" id="IPR000172">
    <property type="entry name" value="GMC_OxRdtase_N"/>
</dbReference>
<accession>A0A9P3PYS3</accession>
<proteinExistence type="inferred from homology"/>
<comment type="cofactor">
    <cofactor evidence="1 9">
        <name>FAD</name>
        <dbReference type="ChEBI" id="CHEBI:57692"/>
    </cofactor>
</comment>
<dbReference type="Proteomes" id="UP001063166">
    <property type="component" value="Unassembled WGS sequence"/>
</dbReference>
<evidence type="ECO:0000256" key="1">
    <source>
        <dbReference type="ARBA" id="ARBA00001974"/>
    </source>
</evidence>
<keyword evidence="13" id="KW-1185">Reference proteome</keyword>
<sequence>MFRRISLTLALSGIARSILIDLNAASSTGKSVLQATNFDYVRLELSRMGLHVHLTTNRSVDRGGRRDSSKKVLVLEAGRSGVNDSLVTVPQHSFSFIGTDIDWLYNTAPQTHAANQTVNLSSGKASSVKASARARANVPKPDSRRDSAVNGLVWVRGPKEEYDAIEALGNAGWNWNRFYAAMEKAEALNPPSQDLVDQFGFVINPSSLGSAGPVDVSFPNFLPLQHQKFINASVQLGHTFNPDPYGGNNRGVFYSLSSQTKMAVRETSEFAYLDPVLSRSNLVVMYNGALVTKLNVTTIRATANDTQATDSTTVVTASASGVQVSFPDGSLQFAKVKPSTGEVILSAGTVRTPQLLELSGIGDKNILAPLGIDVKVNLPGVGANYEDHTITILTYLLKEPYLSFDALQYDPVLLAQQEELYKQGKGWLTFANSVLNMAPVDKILNSSEIATAKILLQTKPPTIQQDIYQGIRDRVFDVPQVEYLLFNSFSGGPVKLPNRSYVSMAVTHLHPLSRGSIHICSTSINDHPVINPNLLEAEWDRWFLAKATAYARKFFQTPAFQEIFEEEVFPTVADVSTDAEWEQFVKDNINAGYHSVGTASLLPRSKNGVVDTDLKVYGTKNIRVADLSIMPVLLSAHTQPAAYAIGEIAAGLIRGA</sequence>
<feature type="chain" id="PRO_5040237567" evidence="10">
    <location>
        <begin position="18"/>
        <end position="656"/>
    </location>
</feature>
<feature type="binding site" evidence="9">
    <location>
        <position position="291"/>
    </location>
    <ligand>
        <name>FAD</name>
        <dbReference type="ChEBI" id="CHEBI:57692"/>
    </ligand>
</feature>
<dbReference type="PANTHER" id="PTHR11552">
    <property type="entry name" value="GLUCOSE-METHANOL-CHOLINE GMC OXIDOREDUCTASE"/>
    <property type="match status" value="1"/>
</dbReference>
<dbReference type="OrthoDB" id="269227at2759"/>
<dbReference type="GO" id="GO:0016614">
    <property type="term" value="F:oxidoreductase activity, acting on CH-OH group of donors"/>
    <property type="evidence" value="ECO:0007669"/>
    <property type="project" value="InterPro"/>
</dbReference>
<dbReference type="InterPro" id="IPR007867">
    <property type="entry name" value="GMC_OxRtase_C"/>
</dbReference>
<dbReference type="Pfam" id="PF00732">
    <property type="entry name" value="GMC_oxred_N"/>
    <property type="match status" value="1"/>
</dbReference>
<evidence type="ECO:0000256" key="2">
    <source>
        <dbReference type="ARBA" id="ARBA00010790"/>
    </source>
</evidence>
<evidence type="ECO:0000256" key="6">
    <source>
        <dbReference type="ARBA" id="ARBA00023002"/>
    </source>
</evidence>
<keyword evidence="6" id="KW-0560">Oxidoreductase</keyword>
<feature type="domain" description="Glucose-methanol-choline oxidoreductase N-terminal" evidence="11">
    <location>
        <begin position="348"/>
        <end position="362"/>
    </location>
</feature>
<gene>
    <name evidence="12" type="ORF">LshimejAT787_1600360</name>
</gene>
<organism evidence="12 13">
    <name type="scientific">Lyophyllum shimeji</name>
    <name type="common">Hon-shimeji</name>
    <name type="synonym">Tricholoma shimeji</name>
    <dbReference type="NCBI Taxonomy" id="47721"/>
    <lineage>
        <taxon>Eukaryota</taxon>
        <taxon>Fungi</taxon>
        <taxon>Dikarya</taxon>
        <taxon>Basidiomycota</taxon>
        <taxon>Agaricomycotina</taxon>
        <taxon>Agaricomycetes</taxon>
        <taxon>Agaricomycetidae</taxon>
        <taxon>Agaricales</taxon>
        <taxon>Tricholomatineae</taxon>
        <taxon>Lyophyllaceae</taxon>
        <taxon>Lyophyllum</taxon>
    </lineage>
</organism>
<evidence type="ECO:0000313" key="12">
    <source>
        <dbReference type="EMBL" id="GLB44106.1"/>
    </source>
</evidence>
<dbReference type="EMBL" id="BRPK01000016">
    <property type="protein sequence ID" value="GLB44106.1"/>
    <property type="molecule type" value="Genomic_DNA"/>
</dbReference>
<dbReference type="SUPFAM" id="SSF51905">
    <property type="entry name" value="FAD/NAD(P)-binding domain"/>
    <property type="match status" value="1"/>
</dbReference>
<evidence type="ECO:0000313" key="13">
    <source>
        <dbReference type="Proteomes" id="UP001063166"/>
    </source>
</evidence>
<evidence type="ECO:0000259" key="11">
    <source>
        <dbReference type="PROSITE" id="PS00624"/>
    </source>
</evidence>
<evidence type="ECO:0000256" key="9">
    <source>
        <dbReference type="PIRSR" id="PIRSR000137-2"/>
    </source>
</evidence>
<evidence type="ECO:0000256" key="3">
    <source>
        <dbReference type="ARBA" id="ARBA00022630"/>
    </source>
</evidence>
<feature type="active site" description="Proton donor" evidence="8">
    <location>
        <position position="594"/>
    </location>
</feature>
<dbReference type="InterPro" id="IPR012132">
    <property type="entry name" value="GMC_OxRdtase"/>
</dbReference>
<dbReference type="AlphaFoldDB" id="A0A9P3PYS3"/>
<evidence type="ECO:0000256" key="10">
    <source>
        <dbReference type="SAM" id="SignalP"/>
    </source>
</evidence>
<dbReference type="GO" id="GO:0050660">
    <property type="term" value="F:flavin adenine dinucleotide binding"/>
    <property type="evidence" value="ECO:0007669"/>
    <property type="project" value="InterPro"/>
</dbReference>
<reference evidence="12" key="1">
    <citation type="submission" date="2022-07" db="EMBL/GenBank/DDBJ databases">
        <title>The genome of Lyophyllum shimeji provides insight into the initial evolution of ectomycorrhizal fungal genome.</title>
        <authorList>
            <person name="Kobayashi Y."/>
            <person name="Shibata T."/>
            <person name="Hirakawa H."/>
            <person name="Shigenobu S."/>
            <person name="Nishiyama T."/>
            <person name="Yamada A."/>
            <person name="Hasebe M."/>
            <person name="Kawaguchi M."/>
        </authorList>
    </citation>
    <scope>NUCLEOTIDE SEQUENCE</scope>
    <source>
        <strain evidence="12">AT787</strain>
    </source>
</reference>
<dbReference type="PANTHER" id="PTHR11552:SF201">
    <property type="entry name" value="GLUCOSE-METHANOL-CHOLINE OXIDOREDUCTASE N-TERMINAL DOMAIN-CONTAINING PROTEIN"/>
    <property type="match status" value="1"/>
</dbReference>
<dbReference type="Gene3D" id="3.30.560.10">
    <property type="entry name" value="Glucose Oxidase, domain 3"/>
    <property type="match status" value="2"/>
</dbReference>
<evidence type="ECO:0000256" key="5">
    <source>
        <dbReference type="ARBA" id="ARBA00022827"/>
    </source>
</evidence>
<feature type="binding site" evidence="9">
    <location>
        <begin position="150"/>
        <end position="153"/>
    </location>
    <ligand>
        <name>FAD</name>
        <dbReference type="ChEBI" id="CHEBI:57692"/>
    </ligand>
</feature>
<dbReference type="Gene3D" id="3.50.50.60">
    <property type="entry name" value="FAD/NAD(P)-binding domain"/>
    <property type="match status" value="2"/>
</dbReference>
<evidence type="ECO:0000256" key="8">
    <source>
        <dbReference type="PIRSR" id="PIRSR000137-1"/>
    </source>
</evidence>
<evidence type="ECO:0000256" key="4">
    <source>
        <dbReference type="ARBA" id="ARBA00022729"/>
    </source>
</evidence>
<keyword evidence="4 10" id="KW-0732">Signal</keyword>
<dbReference type="InterPro" id="IPR036188">
    <property type="entry name" value="FAD/NAD-bd_sf"/>
</dbReference>
<dbReference type="SUPFAM" id="SSF54373">
    <property type="entry name" value="FAD-linked reductases, C-terminal domain"/>
    <property type="match status" value="1"/>
</dbReference>
<comment type="caution">
    <text evidence="12">The sequence shown here is derived from an EMBL/GenBank/DDBJ whole genome shotgun (WGS) entry which is preliminary data.</text>
</comment>
<keyword evidence="5 9" id="KW-0274">FAD</keyword>
<dbReference type="PIRSF" id="PIRSF000137">
    <property type="entry name" value="Alcohol_oxidase"/>
    <property type="match status" value="1"/>
</dbReference>
<keyword evidence="3" id="KW-0285">Flavoprotein</keyword>
<evidence type="ECO:0000256" key="7">
    <source>
        <dbReference type="ARBA" id="ARBA00023180"/>
    </source>
</evidence>
<dbReference type="PROSITE" id="PS00624">
    <property type="entry name" value="GMC_OXRED_2"/>
    <property type="match status" value="1"/>
</dbReference>
<name>A0A9P3PYS3_LYOSH</name>
<protein>
    <submittedName>
        <fullName evidence="12">GMC oxidoreductase</fullName>
    </submittedName>
</protein>
<comment type="similarity">
    <text evidence="2">Belongs to the GMC oxidoreductase family.</text>
</comment>
<feature type="active site" description="Proton acceptor" evidence="8">
    <location>
        <position position="637"/>
    </location>
</feature>
<feature type="signal peptide" evidence="10">
    <location>
        <begin position="1"/>
        <end position="17"/>
    </location>
</feature>
<keyword evidence="7" id="KW-0325">Glycoprotein</keyword>
<dbReference type="Pfam" id="PF05199">
    <property type="entry name" value="GMC_oxred_C"/>
    <property type="match status" value="1"/>
</dbReference>